<evidence type="ECO:0000256" key="1">
    <source>
        <dbReference type="SAM" id="Coils"/>
    </source>
</evidence>
<sequence length="105" mass="12436">MEDNKTLQEILETVNSTFETVNFIKDNAVTKDEFNEFKEEVNGRFDNLESELRSIRIELIDINRRLDQLEKRTKEDSDAHASDILELRQRVQMLERQVGQLQPAR</sequence>
<comment type="caution">
    <text evidence="2">The sequence shown here is derived from an EMBL/GenBank/DDBJ whole genome shotgun (WGS) entry which is preliminary data.</text>
</comment>
<organism evidence="2 3">
    <name type="scientific">Candidatus Magasanikbacteria bacterium RIFCSPLOWO2_12_FULL_43_12</name>
    <dbReference type="NCBI Taxonomy" id="1798692"/>
    <lineage>
        <taxon>Bacteria</taxon>
        <taxon>Candidatus Magasanikiibacteriota</taxon>
    </lineage>
</organism>
<gene>
    <name evidence="2" type="ORF">A3G00_00710</name>
</gene>
<evidence type="ECO:0000313" key="3">
    <source>
        <dbReference type="Proteomes" id="UP000178347"/>
    </source>
</evidence>
<dbReference type="Proteomes" id="UP000178347">
    <property type="component" value="Unassembled WGS sequence"/>
</dbReference>
<dbReference type="EMBL" id="MFQN01000015">
    <property type="protein sequence ID" value="OGH74437.1"/>
    <property type="molecule type" value="Genomic_DNA"/>
</dbReference>
<protein>
    <submittedName>
        <fullName evidence="2">Uncharacterized protein</fullName>
    </submittedName>
</protein>
<dbReference type="AlphaFoldDB" id="A0A1F6MS34"/>
<proteinExistence type="predicted"/>
<name>A0A1F6MS34_9BACT</name>
<reference evidence="2 3" key="1">
    <citation type="journal article" date="2016" name="Nat. Commun.">
        <title>Thousands of microbial genomes shed light on interconnected biogeochemical processes in an aquifer system.</title>
        <authorList>
            <person name="Anantharaman K."/>
            <person name="Brown C.T."/>
            <person name="Hug L.A."/>
            <person name="Sharon I."/>
            <person name="Castelle C.J."/>
            <person name="Probst A.J."/>
            <person name="Thomas B.C."/>
            <person name="Singh A."/>
            <person name="Wilkins M.J."/>
            <person name="Karaoz U."/>
            <person name="Brodie E.L."/>
            <person name="Williams K.H."/>
            <person name="Hubbard S.S."/>
            <person name="Banfield J.F."/>
        </authorList>
    </citation>
    <scope>NUCLEOTIDE SEQUENCE [LARGE SCALE GENOMIC DNA]</scope>
</reference>
<keyword evidence="1" id="KW-0175">Coiled coil</keyword>
<feature type="coiled-coil region" evidence="1">
    <location>
        <begin position="38"/>
        <end position="72"/>
    </location>
</feature>
<evidence type="ECO:0000313" key="2">
    <source>
        <dbReference type="EMBL" id="OGH74437.1"/>
    </source>
</evidence>
<accession>A0A1F6MS34</accession>